<name>M0MA54_HALMO</name>
<feature type="region of interest" description="Disordered" evidence="1">
    <location>
        <begin position="157"/>
        <end position="201"/>
    </location>
</feature>
<keyword evidence="3" id="KW-1185">Reference proteome</keyword>
<sequence>MTPGADGEHADENRQRTMTPITTERTLNAYTDEEHGYRLAHPADWSVEVNGGDTTFAAPDGDVSAVVEWDGRTTAASTTALLTELDVDGYVTGFELFMDGTVRVADGQTGCVLECTYVADGERWRLCYLFVSANDTDYSLSTSQSGLGERAAWSVDAAGPSSQRTHRRALSTSQSGLGERAAWSVDAAGPSSQRTHRRAGA</sequence>
<accession>M0MA54</accession>
<dbReference type="Proteomes" id="UP000011568">
    <property type="component" value="Unassembled WGS sequence"/>
</dbReference>
<feature type="region of interest" description="Disordered" evidence="1">
    <location>
        <begin position="1"/>
        <end position="23"/>
    </location>
</feature>
<dbReference type="PATRIC" id="fig|931277.6.peg.2329"/>
<dbReference type="AlphaFoldDB" id="M0MA54"/>
<dbReference type="STRING" id="931277.C448_11901"/>
<evidence type="ECO:0000313" key="2">
    <source>
        <dbReference type="EMBL" id="EMA42233.1"/>
    </source>
</evidence>
<reference evidence="2 3" key="1">
    <citation type="journal article" date="2014" name="PLoS Genet.">
        <title>Phylogenetically driven sequencing of extremely halophilic archaea reveals strategies for static and dynamic osmo-response.</title>
        <authorList>
            <person name="Becker E.A."/>
            <person name="Seitzer P.M."/>
            <person name="Tritt A."/>
            <person name="Larsen D."/>
            <person name="Krusor M."/>
            <person name="Yao A.I."/>
            <person name="Wu D."/>
            <person name="Madern D."/>
            <person name="Eisen J.A."/>
            <person name="Darling A.E."/>
            <person name="Facciotti M.T."/>
        </authorList>
    </citation>
    <scope>NUCLEOTIDE SEQUENCE [LARGE SCALE GENOMIC DNA]</scope>
    <source>
        <strain evidence="2 3">DSM 1307</strain>
    </source>
</reference>
<proteinExistence type="predicted"/>
<evidence type="ECO:0000313" key="3">
    <source>
        <dbReference type="Proteomes" id="UP000011568"/>
    </source>
</evidence>
<protein>
    <submittedName>
        <fullName evidence="2">Uncharacterized protein</fullName>
    </submittedName>
</protein>
<comment type="caution">
    <text evidence="2">The sequence shown here is derived from an EMBL/GenBank/DDBJ whole genome shotgun (WGS) entry which is preliminary data.</text>
</comment>
<gene>
    <name evidence="2" type="ORF">C448_11901</name>
</gene>
<feature type="compositionally biased region" description="Basic and acidic residues" evidence="1">
    <location>
        <begin position="1"/>
        <end position="15"/>
    </location>
</feature>
<evidence type="ECO:0000256" key="1">
    <source>
        <dbReference type="SAM" id="MobiDB-lite"/>
    </source>
</evidence>
<dbReference type="EMBL" id="AOMC01000135">
    <property type="protein sequence ID" value="EMA42233.1"/>
    <property type="molecule type" value="Genomic_DNA"/>
</dbReference>
<organism evidence="2 3">
    <name type="scientific">Halococcus morrhuae DSM 1307</name>
    <dbReference type="NCBI Taxonomy" id="931277"/>
    <lineage>
        <taxon>Archaea</taxon>
        <taxon>Methanobacteriati</taxon>
        <taxon>Methanobacteriota</taxon>
        <taxon>Stenosarchaea group</taxon>
        <taxon>Halobacteria</taxon>
        <taxon>Halobacteriales</taxon>
        <taxon>Halococcaceae</taxon>
        <taxon>Halococcus</taxon>
    </lineage>
</organism>